<organism evidence="2 3">
    <name type="scientific">Actinoplanes sichuanensis</name>
    <dbReference type="NCBI Taxonomy" id="512349"/>
    <lineage>
        <taxon>Bacteria</taxon>
        <taxon>Bacillati</taxon>
        <taxon>Actinomycetota</taxon>
        <taxon>Actinomycetes</taxon>
        <taxon>Micromonosporales</taxon>
        <taxon>Micromonosporaceae</taxon>
        <taxon>Actinoplanes</taxon>
    </lineage>
</organism>
<evidence type="ECO:0000313" key="3">
    <source>
        <dbReference type="Proteomes" id="UP001597183"/>
    </source>
</evidence>
<feature type="transmembrane region" description="Helical" evidence="1">
    <location>
        <begin position="84"/>
        <end position="101"/>
    </location>
</feature>
<sequence>MDFQWDPVDQPTEPSATAAWSGRGLLQAVLSCAGWLLLIPVWWLAETPLLVGSFVGWGISWVALSFAVLVSIAAILIACVRRSFGVAVVSLSLAVAAFVIVSRHDSPAYSVDYRYRLHRAALAELAQDYRAGRLDGGLPAVPADLRSLCPSGFAYASPTELFVQLWENWRHESGTGLAYFADPPTEKSVVNTADGDQGYPRREVGDGWWWVE</sequence>
<accession>A0ABW4AL80</accession>
<evidence type="ECO:0000256" key="1">
    <source>
        <dbReference type="SAM" id="Phobius"/>
    </source>
</evidence>
<evidence type="ECO:0000313" key="2">
    <source>
        <dbReference type="EMBL" id="MFD1370877.1"/>
    </source>
</evidence>
<keyword evidence="3" id="KW-1185">Reference proteome</keyword>
<evidence type="ECO:0008006" key="4">
    <source>
        <dbReference type="Google" id="ProtNLM"/>
    </source>
</evidence>
<feature type="transmembrane region" description="Helical" evidence="1">
    <location>
        <begin position="57"/>
        <end position="77"/>
    </location>
</feature>
<name>A0ABW4AL80_9ACTN</name>
<dbReference type="EMBL" id="JBHTMK010000049">
    <property type="protein sequence ID" value="MFD1370877.1"/>
    <property type="molecule type" value="Genomic_DNA"/>
</dbReference>
<keyword evidence="1" id="KW-1133">Transmembrane helix</keyword>
<reference evidence="3" key="1">
    <citation type="journal article" date="2019" name="Int. J. Syst. Evol. Microbiol.">
        <title>The Global Catalogue of Microorganisms (GCM) 10K type strain sequencing project: providing services to taxonomists for standard genome sequencing and annotation.</title>
        <authorList>
            <consortium name="The Broad Institute Genomics Platform"/>
            <consortium name="The Broad Institute Genome Sequencing Center for Infectious Disease"/>
            <person name="Wu L."/>
            <person name="Ma J."/>
        </authorList>
    </citation>
    <scope>NUCLEOTIDE SEQUENCE [LARGE SCALE GENOMIC DNA]</scope>
    <source>
        <strain evidence="3">CCM 7526</strain>
    </source>
</reference>
<gene>
    <name evidence="2" type="ORF">ACFQ5G_36530</name>
</gene>
<feature type="transmembrane region" description="Helical" evidence="1">
    <location>
        <begin position="25"/>
        <end position="45"/>
    </location>
</feature>
<proteinExistence type="predicted"/>
<keyword evidence="1" id="KW-0812">Transmembrane</keyword>
<keyword evidence="1" id="KW-0472">Membrane</keyword>
<protein>
    <recommendedName>
        <fullName evidence="4">DUF4129 domain-containing protein</fullName>
    </recommendedName>
</protein>
<dbReference type="RefSeq" id="WP_317789171.1">
    <property type="nucleotide sequence ID" value="NZ_AP028461.1"/>
</dbReference>
<comment type="caution">
    <text evidence="2">The sequence shown here is derived from an EMBL/GenBank/DDBJ whole genome shotgun (WGS) entry which is preliminary data.</text>
</comment>
<dbReference type="Proteomes" id="UP001597183">
    <property type="component" value="Unassembled WGS sequence"/>
</dbReference>